<reference evidence="2" key="1">
    <citation type="journal article" date="2017" name="Nature">
        <title>The genome of Chenopodium quinoa.</title>
        <authorList>
            <person name="Jarvis D.E."/>
            <person name="Ho Y.S."/>
            <person name="Lightfoot D.J."/>
            <person name="Schmoeckel S.M."/>
            <person name="Li B."/>
            <person name="Borm T.J.A."/>
            <person name="Ohyanagi H."/>
            <person name="Mineta K."/>
            <person name="Michell C.T."/>
            <person name="Saber N."/>
            <person name="Kharbatia N.M."/>
            <person name="Rupper R.R."/>
            <person name="Sharp A.R."/>
            <person name="Dally N."/>
            <person name="Boughton B.A."/>
            <person name="Woo Y.H."/>
            <person name="Gao G."/>
            <person name="Schijlen E.G.W.M."/>
            <person name="Guo X."/>
            <person name="Momin A.A."/>
            <person name="Negrao S."/>
            <person name="Al-Babili S."/>
            <person name="Gehring C."/>
            <person name="Roessner U."/>
            <person name="Jung C."/>
            <person name="Murphy K."/>
            <person name="Arold S.T."/>
            <person name="Gojobori T."/>
            <person name="van der Linden C.G."/>
            <person name="van Loo E.N."/>
            <person name="Jellen E.N."/>
            <person name="Maughan P.J."/>
            <person name="Tester M."/>
        </authorList>
    </citation>
    <scope>NUCLEOTIDE SEQUENCE [LARGE SCALE GENOMIC DNA]</scope>
    <source>
        <strain evidence="2">cv. PI 614886</strain>
    </source>
</reference>
<keyword evidence="3" id="KW-1185">Reference proteome</keyword>
<dbReference type="OMA" id="FYIFARV"/>
<dbReference type="Pfam" id="PF00646">
    <property type="entry name" value="F-box"/>
    <property type="match status" value="1"/>
</dbReference>
<dbReference type="Proteomes" id="UP000596660">
    <property type="component" value="Unplaced"/>
</dbReference>
<dbReference type="NCBIfam" id="TIGR01640">
    <property type="entry name" value="F_box_assoc_1"/>
    <property type="match status" value="1"/>
</dbReference>
<dbReference type="AlphaFoldDB" id="A0A803LRF7"/>
<evidence type="ECO:0000313" key="3">
    <source>
        <dbReference type="Proteomes" id="UP000596660"/>
    </source>
</evidence>
<dbReference type="PANTHER" id="PTHR31672:SF13">
    <property type="entry name" value="F-BOX PROTEIN CPR30-LIKE"/>
    <property type="match status" value="1"/>
</dbReference>
<dbReference type="Gramene" id="AUR62017536-RA">
    <property type="protein sequence ID" value="AUR62017536-RA:cds"/>
    <property type="gene ID" value="AUR62017536"/>
</dbReference>
<dbReference type="CDD" id="cd22157">
    <property type="entry name" value="F-box_AtFBW1-like"/>
    <property type="match status" value="1"/>
</dbReference>
<dbReference type="SMART" id="SM00256">
    <property type="entry name" value="FBOX"/>
    <property type="match status" value="1"/>
</dbReference>
<dbReference type="Pfam" id="PF07734">
    <property type="entry name" value="FBA_1"/>
    <property type="match status" value="1"/>
</dbReference>
<organism evidence="2 3">
    <name type="scientific">Chenopodium quinoa</name>
    <name type="common">Quinoa</name>
    <dbReference type="NCBI Taxonomy" id="63459"/>
    <lineage>
        <taxon>Eukaryota</taxon>
        <taxon>Viridiplantae</taxon>
        <taxon>Streptophyta</taxon>
        <taxon>Embryophyta</taxon>
        <taxon>Tracheophyta</taxon>
        <taxon>Spermatophyta</taxon>
        <taxon>Magnoliopsida</taxon>
        <taxon>eudicotyledons</taxon>
        <taxon>Gunneridae</taxon>
        <taxon>Pentapetalae</taxon>
        <taxon>Caryophyllales</taxon>
        <taxon>Chenopodiaceae</taxon>
        <taxon>Chenopodioideae</taxon>
        <taxon>Atripliceae</taxon>
        <taxon>Chenopodium</taxon>
    </lineage>
</organism>
<dbReference type="Gene3D" id="1.20.1280.50">
    <property type="match status" value="1"/>
</dbReference>
<sequence>MAALPTEMITEILLRLPVKSLIRFKCVCKFWNSIIKTPNFIKLHFNQSLISNSDRHLLLYDESIHSAELNDNHLSFSELQLPLSTQGVQVFGSCNGIICIANKTEIVLLNPLTKSHSKVPITPDPNSVKPPVRLFGFGYDSKSDDYKVLKLVQWCPRDDMGICVEVELYSRNNNTWKSAQGNYGFTLDNYSNGVLLNELTESGRCLCAVVNYYLAEDMDFWKCDLWVMKEYGNKESWMRLFSIGNECFLRCNLVLPIVYYKDGKIFLLGISDLKFGWYDLESKTFDAIKLRGLPRERMRIECSVGCFVGSLVSIEDKLQSERETLPMIKKKDD</sequence>
<dbReference type="InterPro" id="IPR006527">
    <property type="entry name" value="F-box-assoc_dom_typ1"/>
</dbReference>
<dbReference type="InterPro" id="IPR017451">
    <property type="entry name" value="F-box-assoc_interact_dom"/>
</dbReference>
<dbReference type="PANTHER" id="PTHR31672">
    <property type="entry name" value="BNACNNG10540D PROTEIN"/>
    <property type="match status" value="1"/>
</dbReference>
<accession>A0A803LRF7</accession>
<dbReference type="EnsemblPlants" id="AUR62017536-RA">
    <property type="protein sequence ID" value="AUR62017536-RA:cds"/>
    <property type="gene ID" value="AUR62017536"/>
</dbReference>
<reference evidence="2" key="2">
    <citation type="submission" date="2021-03" db="UniProtKB">
        <authorList>
            <consortium name="EnsemblPlants"/>
        </authorList>
    </citation>
    <scope>IDENTIFICATION</scope>
</reference>
<proteinExistence type="predicted"/>
<dbReference type="InterPro" id="IPR050796">
    <property type="entry name" value="SCF_F-box_component"/>
</dbReference>
<dbReference type="InterPro" id="IPR001810">
    <property type="entry name" value="F-box_dom"/>
</dbReference>
<dbReference type="InterPro" id="IPR036047">
    <property type="entry name" value="F-box-like_dom_sf"/>
</dbReference>
<dbReference type="PROSITE" id="PS50181">
    <property type="entry name" value="FBOX"/>
    <property type="match status" value="1"/>
</dbReference>
<feature type="domain" description="F-box" evidence="1">
    <location>
        <begin position="1"/>
        <end position="43"/>
    </location>
</feature>
<evidence type="ECO:0000313" key="2">
    <source>
        <dbReference type="EnsemblPlants" id="AUR62017536-RA:cds"/>
    </source>
</evidence>
<dbReference type="SUPFAM" id="SSF81383">
    <property type="entry name" value="F-box domain"/>
    <property type="match status" value="1"/>
</dbReference>
<protein>
    <recommendedName>
        <fullName evidence="1">F-box domain-containing protein</fullName>
    </recommendedName>
</protein>
<evidence type="ECO:0000259" key="1">
    <source>
        <dbReference type="PROSITE" id="PS50181"/>
    </source>
</evidence>
<name>A0A803LRF7_CHEQI</name>